<organism evidence="2 3">
    <name type="scientific">Caenorhabditis angaria</name>
    <dbReference type="NCBI Taxonomy" id="860376"/>
    <lineage>
        <taxon>Eukaryota</taxon>
        <taxon>Metazoa</taxon>
        <taxon>Ecdysozoa</taxon>
        <taxon>Nematoda</taxon>
        <taxon>Chromadorea</taxon>
        <taxon>Rhabditida</taxon>
        <taxon>Rhabditina</taxon>
        <taxon>Rhabditomorpha</taxon>
        <taxon>Rhabditoidea</taxon>
        <taxon>Rhabditidae</taxon>
        <taxon>Peloderinae</taxon>
        <taxon>Caenorhabditis</taxon>
    </lineage>
</organism>
<evidence type="ECO:0000259" key="1">
    <source>
        <dbReference type="Pfam" id="PF14727"/>
    </source>
</evidence>
<evidence type="ECO:0000313" key="2">
    <source>
        <dbReference type="EMBL" id="CAI5439536.1"/>
    </source>
</evidence>
<dbReference type="AlphaFoldDB" id="A0A9P1MUQ2"/>
<dbReference type="Pfam" id="PF14727">
    <property type="entry name" value="PHTB1_N"/>
    <property type="match status" value="1"/>
</dbReference>
<name>A0A9P1MUQ2_9PELO</name>
<protein>
    <recommendedName>
        <fullName evidence="1">PTHB1 N-terminal domain-containing protein</fullName>
    </recommendedName>
</protein>
<reference evidence="2" key="1">
    <citation type="submission" date="2022-11" db="EMBL/GenBank/DDBJ databases">
        <authorList>
            <person name="Kikuchi T."/>
        </authorList>
    </citation>
    <scope>NUCLEOTIDE SEQUENCE</scope>
    <source>
        <strain evidence="2">PS1010</strain>
    </source>
</reference>
<dbReference type="Proteomes" id="UP001152747">
    <property type="component" value="Unassembled WGS sequence"/>
</dbReference>
<dbReference type="GO" id="GO:0034464">
    <property type="term" value="C:BBSome"/>
    <property type="evidence" value="ECO:0007669"/>
    <property type="project" value="InterPro"/>
</dbReference>
<proteinExistence type="predicted"/>
<dbReference type="GO" id="GO:0016020">
    <property type="term" value="C:membrane"/>
    <property type="evidence" value="ECO:0007669"/>
    <property type="project" value="TreeGrafter"/>
</dbReference>
<keyword evidence="3" id="KW-1185">Reference proteome</keyword>
<accession>A0A9P1MUQ2</accession>
<dbReference type="PANTHER" id="PTHR20991">
    <property type="entry name" value="PARATHYROID HORMONE-RESPONSIVE B1 GENE"/>
    <property type="match status" value="1"/>
</dbReference>
<dbReference type="GO" id="GO:0060271">
    <property type="term" value="P:cilium assembly"/>
    <property type="evidence" value="ECO:0007669"/>
    <property type="project" value="TreeGrafter"/>
</dbReference>
<feature type="domain" description="PTHB1 N-terminal" evidence="1">
    <location>
        <begin position="1"/>
        <end position="108"/>
    </location>
</feature>
<dbReference type="InterPro" id="IPR026511">
    <property type="entry name" value="PTHB1"/>
</dbReference>
<gene>
    <name evidence="2" type="ORF">CAMP_LOCUS2173</name>
</gene>
<dbReference type="PANTHER" id="PTHR20991:SF0">
    <property type="entry name" value="PROTEIN PTHB1"/>
    <property type="match status" value="1"/>
</dbReference>
<sequence length="138" mass="15741">MSLFRVIDWFTLTIPYASTMLEMEIYNDRHQIITGGEDGQIAVFDPGNEDQQNIHVLTYATYHPILQMEHGDFLASVPNVLAILSPDRLAYFKIQRDFSSTVNHYALIECFASIESTLASEKLELADYPTIIIEKPIE</sequence>
<dbReference type="InterPro" id="IPR028073">
    <property type="entry name" value="PHTB1_N_dom"/>
</dbReference>
<dbReference type="EMBL" id="CANHGI010000001">
    <property type="protein sequence ID" value="CAI5439536.1"/>
    <property type="molecule type" value="Genomic_DNA"/>
</dbReference>
<comment type="caution">
    <text evidence="2">The sequence shown here is derived from an EMBL/GenBank/DDBJ whole genome shotgun (WGS) entry which is preliminary data.</text>
</comment>
<evidence type="ECO:0000313" key="3">
    <source>
        <dbReference type="Proteomes" id="UP001152747"/>
    </source>
</evidence>